<accession>A0A183HSW0</accession>
<dbReference type="EMBL" id="UZAJ01014230">
    <property type="protein sequence ID" value="VDO69598.1"/>
    <property type="molecule type" value="Genomic_DNA"/>
</dbReference>
<reference evidence="3" key="1">
    <citation type="submission" date="2016-06" db="UniProtKB">
        <authorList>
            <consortium name="WormBaseParasite"/>
        </authorList>
    </citation>
    <scope>IDENTIFICATION</scope>
</reference>
<dbReference type="WBParaSite" id="OFLC_0001057201-mRNA-1">
    <property type="protein sequence ID" value="OFLC_0001057201-mRNA-1"/>
    <property type="gene ID" value="OFLC_0001057201"/>
</dbReference>
<dbReference type="AlphaFoldDB" id="A0A183HSW0"/>
<dbReference type="Proteomes" id="UP000267606">
    <property type="component" value="Unassembled WGS sequence"/>
</dbReference>
<evidence type="ECO:0000313" key="1">
    <source>
        <dbReference type="EMBL" id="VDO69598.1"/>
    </source>
</evidence>
<organism evidence="3">
    <name type="scientific">Onchocerca flexuosa</name>
    <dbReference type="NCBI Taxonomy" id="387005"/>
    <lineage>
        <taxon>Eukaryota</taxon>
        <taxon>Metazoa</taxon>
        <taxon>Ecdysozoa</taxon>
        <taxon>Nematoda</taxon>
        <taxon>Chromadorea</taxon>
        <taxon>Rhabditida</taxon>
        <taxon>Spirurina</taxon>
        <taxon>Spiruromorpha</taxon>
        <taxon>Filarioidea</taxon>
        <taxon>Onchocercidae</taxon>
        <taxon>Onchocerca</taxon>
    </lineage>
</organism>
<sequence length="35" mass="3538">MPAGIETYTDFSSPDSVIDFETGSKAALAGGTTTV</sequence>
<gene>
    <name evidence="1" type="ORF">OFLC_LOCUS10572</name>
</gene>
<dbReference type="STRING" id="387005.A0A183HSW0"/>
<protein>
    <submittedName>
        <fullName evidence="3">Head decoration protein</fullName>
    </submittedName>
</protein>
<evidence type="ECO:0000313" key="3">
    <source>
        <dbReference type="WBParaSite" id="OFLC_0001057201-mRNA-1"/>
    </source>
</evidence>
<name>A0A183HSW0_9BILA</name>
<proteinExistence type="predicted"/>
<reference evidence="1 2" key="2">
    <citation type="submission" date="2018-11" db="EMBL/GenBank/DDBJ databases">
        <authorList>
            <consortium name="Pathogen Informatics"/>
        </authorList>
    </citation>
    <scope>NUCLEOTIDE SEQUENCE [LARGE SCALE GENOMIC DNA]</scope>
</reference>
<evidence type="ECO:0000313" key="2">
    <source>
        <dbReference type="Proteomes" id="UP000267606"/>
    </source>
</evidence>
<dbReference type="Gene3D" id="3.20.20.140">
    <property type="entry name" value="Metal-dependent hydrolases"/>
    <property type="match status" value="1"/>
</dbReference>
<keyword evidence="2" id="KW-1185">Reference proteome</keyword>